<proteinExistence type="predicted"/>
<dbReference type="RefSeq" id="WP_284391397.1">
    <property type="nucleotide sequence ID" value="NZ_BSNK01000002.1"/>
</dbReference>
<gene>
    <name evidence="2" type="ORF">GCM10007853_25630</name>
</gene>
<dbReference type="CDD" id="cd00229">
    <property type="entry name" value="SGNH_hydrolase"/>
    <property type="match status" value="1"/>
</dbReference>
<feature type="signal peptide" evidence="1">
    <location>
        <begin position="1"/>
        <end position="20"/>
    </location>
</feature>
<reference evidence="2" key="2">
    <citation type="submission" date="2023-01" db="EMBL/GenBank/DDBJ databases">
        <title>Draft genome sequence of Algimonas ampicilliniresistens strain NBRC 108219.</title>
        <authorList>
            <person name="Sun Q."/>
            <person name="Mori K."/>
        </authorList>
    </citation>
    <scope>NUCLEOTIDE SEQUENCE</scope>
    <source>
        <strain evidence="2">NBRC 108219</strain>
    </source>
</reference>
<evidence type="ECO:0000313" key="2">
    <source>
        <dbReference type="EMBL" id="GLQ24689.1"/>
    </source>
</evidence>
<dbReference type="Gene3D" id="3.40.50.1110">
    <property type="entry name" value="SGNH hydrolase"/>
    <property type="match status" value="1"/>
</dbReference>
<keyword evidence="3" id="KW-1185">Reference proteome</keyword>
<dbReference type="SUPFAM" id="SSF52266">
    <property type="entry name" value="SGNH hydrolase"/>
    <property type="match status" value="1"/>
</dbReference>
<accession>A0ABQ5VDC4</accession>
<dbReference type="InterPro" id="IPR036514">
    <property type="entry name" value="SGNH_hydro_sf"/>
</dbReference>
<feature type="chain" id="PRO_5046141921" description="SGNH hydrolase-type esterase domain-containing protein" evidence="1">
    <location>
        <begin position="21"/>
        <end position="533"/>
    </location>
</feature>
<evidence type="ECO:0008006" key="4">
    <source>
        <dbReference type="Google" id="ProtNLM"/>
    </source>
</evidence>
<evidence type="ECO:0000313" key="3">
    <source>
        <dbReference type="Proteomes" id="UP001161391"/>
    </source>
</evidence>
<evidence type="ECO:0000256" key="1">
    <source>
        <dbReference type="SAM" id="SignalP"/>
    </source>
</evidence>
<dbReference type="PROSITE" id="PS51257">
    <property type="entry name" value="PROKAR_LIPOPROTEIN"/>
    <property type="match status" value="1"/>
</dbReference>
<comment type="caution">
    <text evidence="2">The sequence shown here is derived from an EMBL/GenBank/DDBJ whole genome shotgun (WGS) entry which is preliminary data.</text>
</comment>
<organism evidence="2 3">
    <name type="scientific">Algimonas ampicilliniresistens</name>
    <dbReference type="NCBI Taxonomy" id="1298735"/>
    <lineage>
        <taxon>Bacteria</taxon>
        <taxon>Pseudomonadati</taxon>
        <taxon>Pseudomonadota</taxon>
        <taxon>Alphaproteobacteria</taxon>
        <taxon>Maricaulales</taxon>
        <taxon>Robiginitomaculaceae</taxon>
        <taxon>Algimonas</taxon>
    </lineage>
</organism>
<dbReference type="Proteomes" id="UP001161391">
    <property type="component" value="Unassembled WGS sequence"/>
</dbReference>
<keyword evidence="1" id="KW-0732">Signal</keyword>
<protein>
    <recommendedName>
        <fullName evidence="4">SGNH hydrolase-type esterase domain-containing protein</fullName>
    </recommendedName>
</protein>
<name>A0ABQ5VDC4_9PROT</name>
<reference evidence="2" key="1">
    <citation type="journal article" date="2014" name="Int. J. Syst. Evol. Microbiol.">
        <title>Complete genome of a new Firmicutes species belonging to the dominant human colonic microbiota ('Ruminococcus bicirculans') reveals two chromosomes and a selective capacity to utilize plant glucans.</title>
        <authorList>
            <consortium name="NISC Comparative Sequencing Program"/>
            <person name="Wegmann U."/>
            <person name="Louis P."/>
            <person name="Goesmann A."/>
            <person name="Henrissat B."/>
            <person name="Duncan S.H."/>
            <person name="Flint H.J."/>
        </authorList>
    </citation>
    <scope>NUCLEOTIDE SEQUENCE</scope>
    <source>
        <strain evidence="2">NBRC 108219</strain>
    </source>
</reference>
<dbReference type="EMBL" id="BSNK01000002">
    <property type="protein sequence ID" value="GLQ24689.1"/>
    <property type="molecule type" value="Genomic_DNA"/>
</dbReference>
<sequence>MKYRLIACLALLLAACGGGGGGGDQASVPIAGSGETVSAADFELSNANRVVSSLSSDDLRVLVNVEELGNRFADLGNDAKIGLMKEWLGEELNLVIARGEQNLLKTVELAVVSVEDMNEYGSSDEPFELIALINLVPDGDQLVVQTAESNLRALEPALRAITLSLESEDGGVIKDADFLTNYVDTYYLVEGQPQQFFFESLVLSEAVDHNYYIVDQRNLPFKTTARNRYVELFPQAGDAGTYSMRINMYTSENEYIGRHAVNLIVSPPTCEVQTDLNALTIGHSVSTSWPVLFADRMRNLETVDLTMNGTQEFVWRLPGTDESIYEGVFTESSSAFNLYNILRTGENPPGYDPVASKQHVRSPFVFKNEAGDFAVDMARYKRDVLGGKDIDLVIINLGDNDAWGANLETWETRMERVRNDANTLIDHVKELGPDVVVGYMMPLNYSHNQNNWKLDYKGRYDYWEQKQKRHMFIKTIRALEAERGDFSVIPTDFSLDGANDYPNFSALHPPTDPTRDYVEQLVAWSLHHGCAPQ</sequence>